<dbReference type="Proteomes" id="UP000779900">
    <property type="component" value="Unassembled WGS sequence"/>
</dbReference>
<keyword evidence="1" id="KW-0540">Nuclease</keyword>
<protein>
    <submittedName>
        <fullName evidence="1">Eco29kI family restriction endonuclease</fullName>
    </submittedName>
</protein>
<sequence length="193" mass="21948">MLRHDAEKLPPAEVFPGAGIYAIYYRGKLPLYGPLVAANAKRWRFPIYVGKATPPGGRKGKHFADEAPLTSSVYKRLQEHAESISQTKDLNLDDFRCRHLFVDEIWISLAESLLIDITQPVWNCVLDGFGNHPVGKQRSEGQRPTWDTLHPGREWARDLSANRLTPSDLISRVTEHLREFFAHPPDMDALLPR</sequence>
<name>A0A938BVC9_UNCW3</name>
<dbReference type="GO" id="GO:0004519">
    <property type="term" value="F:endonuclease activity"/>
    <property type="evidence" value="ECO:0007669"/>
    <property type="project" value="UniProtKB-KW"/>
</dbReference>
<accession>A0A938BVC9</accession>
<gene>
    <name evidence="1" type="ORF">FJY68_14015</name>
</gene>
<comment type="caution">
    <text evidence="1">The sequence shown here is derived from an EMBL/GenBank/DDBJ whole genome shotgun (WGS) entry which is preliminary data.</text>
</comment>
<dbReference type="EMBL" id="VGIR01000179">
    <property type="protein sequence ID" value="MBM3332938.1"/>
    <property type="molecule type" value="Genomic_DNA"/>
</dbReference>
<reference evidence="1" key="1">
    <citation type="submission" date="2019-03" db="EMBL/GenBank/DDBJ databases">
        <title>Lake Tanganyika Metagenome-Assembled Genomes (MAGs).</title>
        <authorList>
            <person name="Tran P."/>
        </authorList>
    </citation>
    <scope>NUCLEOTIDE SEQUENCE</scope>
    <source>
        <strain evidence="1">K_DeepCast_150m_m2_040</strain>
    </source>
</reference>
<keyword evidence="1" id="KW-0255">Endonuclease</keyword>
<dbReference type="Pfam" id="PF09517">
    <property type="entry name" value="RE_Eco29kI"/>
    <property type="match status" value="1"/>
</dbReference>
<keyword evidence="1" id="KW-0378">Hydrolase</keyword>
<proteinExistence type="predicted"/>
<dbReference type="AlphaFoldDB" id="A0A938BVC9"/>
<evidence type="ECO:0000313" key="1">
    <source>
        <dbReference type="EMBL" id="MBM3332938.1"/>
    </source>
</evidence>
<evidence type="ECO:0000313" key="2">
    <source>
        <dbReference type="Proteomes" id="UP000779900"/>
    </source>
</evidence>
<dbReference type="InterPro" id="IPR018575">
    <property type="entry name" value="Restrct_endonuc_II_Eco29kI"/>
</dbReference>
<organism evidence="1 2">
    <name type="scientific">candidate division WOR-3 bacterium</name>
    <dbReference type="NCBI Taxonomy" id="2052148"/>
    <lineage>
        <taxon>Bacteria</taxon>
        <taxon>Bacteria division WOR-3</taxon>
    </lineage>
</organism>